<keyword evidence="1" id="KW-0472">Membrane</keyword>
<dbReference type="GO" id="GO:0005975">
    <property type="term" value="P:carbohydrate metabolic process"/>
    <property type="evidence" value="ECO:0007669"/>
    <property type="project" value="InterPro"/>
</dbReference>
<dbReference type="PANTHER" id="PTHR45985:SF8">
    <property type="entry name" value="CHITIN DEACETYLASE-LIKE 9, ISOFORM A"/>
    <property type="match status" value="1"/>
</dbReference>
<dbReference type="SUPFAM" id="SSF88713">
    <property type="entry name" value="Glycoside hydrolase/deacetylase"/>
    <property type="match status" value="1"/>
</dbReference>
<evidence type="ECO:0000256" key="1">
    <source>
        <dbReference type="SAM" id="Phobius"/>
    </source>
</evidence>
<dbReference type="AlphaFoldDB" id="B6S327"/>
<evidence type="ECO:0000313" key="3">
    <source>
        <dbReference type="EMBL" id="ACI90347.1"/>
    </source>
</evidence>
<dbReference type="PANTHER" id="PTHR45985">
    <property type="match status" value="1"/>
</dbReference>
<evidence type="ECO:0000256" key="2">
    <source>
        <dbReference type="SAM" id="SignalP"/>
    </source>
</evidence>
<dbReference type="Gene3D" id="3.20.20.370">
    <property type="entry name" value="Glycoside hydrolase/deacetylase"/>
    <property type="match status" value="1"/>
</dbReference>
<sequence>MIFRQIFFSVIFIVFLSLTFVSARKIKCSEAICSLPSCQCAVSNSNPTAFEVTQIPQLILLTFVGNLNENSLTSIQAIFNSSHRNPNKCPITGTFFVHHPHTDYCLVERLFDNHHEIGSSTASDKCPMMNCDDEYHWQRWTKKDWGREIHQQHAHLVRHAQLDSSHLKGFRAPRLQIDENFHLSYLEKFHFHYDSSMLFDSSTLTWPFTLNYGFSRKNCLNCVSSNQTFNGLWQFPLHALAHSNSETNSNTSCLPTDQPANVDQFYNLLIYNYKRHSSSSIGRRSPWIIELDFAWLSRPRDPRLEALLRFIKLIVNNPKYRHVYFVSIEKALEWMKYPRSLNDLREFWAFRCSDTPQFYSTDCSYQPLHDDSSSITSRIEALKDDGNSSNTTNPQLQILERQAEKLFRSGITLHVLWIFILLLFCVLFYDKYFATK</sequence>
<keyword evidence="2" id="KW-0732">Signal</keyword>
<protein>
    <submittedName>
        <fullName evidence="3">Chitin deacetylase 1-like protein</fullName>
    </submittedName>
</protein>
<name>B6S327_PHIRO</name>
<feature type="chain" id="PRO_5002846831" evidence="2">
    <location>
        <begin position="24"/>
        <end position="436"/>
    </location>
</feature>
<accession>B6S327</accession>
<keyword evidence="1" id="KW-0812">Transmembrane</keyword>
<dbReference type="InterPro" id="IPR052740">
    <property type="entry name" value="CE4"/>
</dbReference>
<keyword evidence="1" id="KW-1133">Transmembrane helix</keyword>
<dbReference type="CDD" id="cd10919">
    <property type="entry name" value="CE4_CDA_like"/>
    <property type="match status" value="1"/>
</dbReference>
<proteinExistence type="predicted"/>
<feature type="signal peptide" evidence="2">
    <location>
        <begin position="1"/>
        <end position="23"/>
    </location>
</feature>
<organism evidence="3">
    <name type="scientific">Philodina roseola</name>
    <name type="common">Rotifer</name>
    <dbReference type="NCBI Taxonomy" id="96448"/>
    <lineage>
        <taxon>Eukaryota</taxon>
        <taxon>Metazoa</taxon>
        <taxon>Spiralia</taxon>
        <taxon>Gnathifera</taxon>
        <taxon>Rotifera</taxon>
        <taxon>Eurotatoria</taxon>
        <taxon>Bdelloidea</taxon>
        <taxon>Philodinida</taxon>
        <taxon>Philodinidae</taxon>
        <taxon>Philodina</taxon>
    </lineage>
</organism>
<dbReference type="EMBL" id="EU637020">
    <property type="protein sequence ID" value="ACI90347.1"/>
    <property type="molecule type" value="Genomic_DNA"/>
</dbReference>
<reference evidence="3" key="1">
    <citation type="submission" date="2008-04" db="EMBL/GenBank/DDBJ databases">
        <title>Hox genes are not clustered in the bdelloid rotifer Philodina roseola.</title>
        <authorList>
            <person name="Mark Welch J.L."/>
            <person name="Mark Welch D.B."/>
        </authorList>
    </citation>
    <scope>NUCLEOTIDE SEQUENCE</scope>
</reference>
<feature type="transmembrane region" description="Helical" evidence="1">
    <location>
        <begin position="411"/>
        <end position="429"/>
    </location>
</feature>
<dbReference type="InterPro" id="IPR011330">
    <property type="entry name" value="Glyco_hydro/deAcase_b/a-brl"/>
</dbReference>